<name>A0A8K0T661_9PEZI</name>
<proteinExistence type="predicted"/>
<sequence length="559" mass="59641">MRIRIMVPRRIIADSDDEDDNFSPSVSPRKPPPPAGPHLGSSSDALANATSSTDSRFFESVYHQQAAGIPSHQLPKDDSQNQEDPLTAHRSPLPETTYVHPDDIPGTEPVPTPTQVATPGNVRRGMSTRDIWDVPSSGEQAGNTTIERSTDNDRPTKKRKTVQMASSGPSEITPGTRGRALPGPTSLYIDAQTLSPSRRMLYQSIQPSSDDQTQEHTDPSAAVMNRSSGSATIAYPTPTQARSFMARAADSIAEEPHPVEESHPTEGSPLIEEPLAELSAEAAEPQSSPDILVTQKAPRSRRAADQSFDEICGPDDEEFTEERYQPRPSKRRAPADSMEGPKATTALFDPGPDSLPPKKRRGRPRKSKEATGADDVVGKDINEEGTGVEVVGTSAPAEAGPVSPKAVEQAESGAQQVAPVKEKRKRGRPRKADKAPPADGDEETKLRESKDQGKEEAAGRSVAHKEEGSRPETPLAEDAKAEAEEDQAEAAAPPKADDVAQEASAVSPAPVPAPAQAKDGKGVTRVPPTTPASAGKPVYRVGLSKRSRIAPLLKSLKKT</sequence>
<dbReference type="OrthoDB" id="5404794at2759"/>
<feature type="region of interest" description="Disordered" evidence="1">
    <location>
        <begin position="1"/>
        <end position="559"/>
    </location>
</feature>
<dbReference type="SMART" id="SM00384">
    <property type="entry name" value="AT_hook"/>
    <property type="match status" value="2"/>
</dbReference>
<dbReference type="PRINTS" id="PR00929">
    <property type="entry name" value="ATHOOK"/>
</dbReference>
<dbReference type="InterPro" id="IPR017956">
    <property type="entry name" value="AT_hook_DNA-bd_motif"/>
</dbReference>
<feature type="compositionally biased region" description="Basic and acidic residues" evidence="1">
    <location>
        <begin position="367"/>
        <end position="382"/>
    </location>
</feature>
<feature type="compositionally biased region" description="Basic residues" evidence="1">
    <location>
        <begin position="357"/>
        <end position="366"/>
    </location>
</feature>
<keyword evidence="3" id="KW-1185">Reference proteome</keyword>
<comment type="caution">
    <text evidence="2">The sequence shown here is derived from an EMBL/GenBank/DDBJ whole genome shotgun (WGS) entry which is preliminary data.</text>
</comment>
<feature type="compositionally biased region" description="Low complexity" evidence="1">
    <location>
        <begin position="268"/>
        <end position="289"/>
    </location>
</feature>
<feature type="compositionally biased region" description="Basic and acidic residues" evidence="1">
    <location>
        <begin position="443"/>
        <end position="470"/>
    </location>
</feature>
<dbReference type="Proteomes" id="UP000813385">
    <property type="component" value="Unassembled WGS sequence"/>
</dbReference>
<reference evidence="2" key="1">
    <citation type="journal article" date="2021" name="Nat. Commun.">
        <title>Genetic determinants of endophytism in the Arabidopsis root mycobiome.</title>
        <authorList>
            <person name="Mesny F."/>
            <person name="Miyauchi S."/>
            <person name="Thiergart T."/>
            <person name="Pickel B."/>
            <person name="Atanasova L."/>
            <person name="Karlsson M."/>
            <person name="Huettel B."/>
            <person name="Barry K.W."/>
            <person name="Haridas S."/>
            <person name="Chen C."/>
            <person name="Bauer D."/>
            <person name="Andreopoulos W."/>
            <person name="Pangilinan J."/>
            <person name="LaButti K."/>
            <person name="Riley R."/>
            <person name="Lipzen A."/>
            <person name="Clum A."/>
            <person name="Drula E."/>
            <person name="Henrissat B."/>
            <person name="Kohler A."/>
            <person name="Grigoriev I.V."/>
            <person name="Martin F.M."/>
            <person name="Hacquard S."/>
        </authorList>
    </citation>
    <scope>NUCLEOTIDE SEQUENCE</scope>
    <source>
        <strain evidence="2">MPI-CAGE-AT-0016</strain>
    </source>
</reference>
<evidence type="ECO:0000313" key="3">
    <source>
        <dbReference type="Proteomes" id="UP000813385"/>
    </source>
</evidence>
<feature type="compositionally biased region" description="Polar residues" evidence="1">
    <location>
        <begin position="225"/>
        <end position="242"/>
    </location>
</feature>
<dbReference type="GO" id="GO:0003677">
    <property type="term" value="F:DNA binding"/>
    <property type="evidence" value="ECO:0007669"/>
    <property type="project" value="InterPro"/>
</dbReference>
<organism evidence="2 3">
    <name type="scientific">Plectosphaerella cucumerina</name>
    <dbReference type="NCBI Taxonomy" id="40658"/>
    <lineage>
        <taxon>Eukaryota</taxon>
        <taxon>Fungi</taxon>
        <taxon>Dikarya</taxon>
        <taxon>Ascomycota</taxon>
        <taxon>Pezizomycotina</taxon>
        <taxon>Sordariomycetes</taxon>
        <taxon>Hypocreomycetidae</taxon>
        <taxon>Glomerellales</taxon>
        <taxon>Plectosphaerellaceae</taxon>
        <taxon>Plectosphaerella</taxon>
    </lineage>
</organism>
<evidence type="ECO:0000313" key="2">
    <source>
        <dbReference type="EMBL" id="KAH7347871.1"/>
    </source>
</evidence>
<dbReference type="AlphaFoldDB" id="A0A8K0T661"/>
<evidence type="ECO:0000256" key="1">
    <source>
        <dbReference type="SAM" id="MobiDB-lite"/>
    </source>
</evidence>
<gene>
    <name evidence="2" type="ORF">B0T11DRAFT_292035</name>
</gene>
<protein>
    <submittedName>
        <fullName evidence="2">AT hook domain-containing protein</fullName>
    </submittedName>
</protein>
<feature type="compositionally biased region" description="Low complexity" evidence="1">
    <location>
        <begin position="1"/>
        <end position="10"/>
    </location>
</feature>
<feature type="compositionally biased region" description="Polar residues" evidence="1">
    <location>
        <begin position="137"/>
        <end position="147"/>
    </location>
</feature>
<feature type="compositionally biased region" description="Basic and acidic residues" evidence="1">
    <location>
        <begin position="254"/>
        <end position="264"/>
    </location>
</feature>
<feature type="compositionally biased region" description="Polar residues" evidence="1">
    <location>
        <begin position="44"/>
        <end position="55"/>
    </location>
</feature>
<dbReference type="EMBL" id="JAGPXD010000007">
    <property type="protein sequence ID" value="KAH7347871.1"/>
    <property type="molecule type" value="Genomic_DNA"/>
</dbReference>
<accession>A0A8K0T661</accession>